<dbReference type="OMA" id="ENICHET"/>
<accession>A0A0B2VVV7</accession>
<dbReference type="InterPro" id="IPR050626">
    <property type="entry name" value="Peptidase_M16"/>
</dbReference>
<evidence type="ECO:0000256" key="3">
    <source>
        <dbReference type="ARBA" id="ARBA00022723"/>
    </source>
</evidence>
<keyword evidence="2" id="KW-0645">Protease</keyword>
<dbReference type="PANTHER" id="PTHR43690:SF18">
    <property type="entry name" value="INSULIN-DEGRADING ENZYME-RELATED"/>
    <property type="match status" value="1"/>
</dbReference>
<evidence type="ECO:0000256" key="7">
    <source>
        <dbReference type="RuleBase" id="RU004447"/>
    </source>
</evidence>
<proteinExistence type="inferred from homology"/>
<dbReference type="InterPro" id="IPR011765">
    <property type="entry name" value="Pept_M16_N"/>
</dbReference>
<feature type="domain" description="Peptidase M16 middle/third" evidence="10">
    <location>
        <begin position="488"/>
        <end position="588"/>
    </location>
</feature>
<evidence type="ECO:0000313" key="11">
    <source>
        <dbReference type="EMBL" id="KHN85569.1"/>
    </source>
</evidence>
<evidence type="ECO:0000313" key="12">
    <source>
        <dbReference type="Proteomes" id="UP000031036"/>
    </source>
</evidence>
<dbReference type="InterPro" id="IPR011249">
    <property type="entry name" value="Metalloenz_LuxS/M16"/>
</dbReference>
<evidence type="ECO:0000256" key="2">
    <source>
        <dbReference type="ARBA" id="ARBA00022670"/>
    </source>
</evidence>
<dbReference type="Pfam" id="PF05193">
    <property type="entry name" value="Peptidase_M16_C"/>
    <property type="match status" value="1"/>
</dbReference>
<name>A0A0B2VVV7_TOXCA</name>
<dbReference type="Gene3D" id="3.30.830.10">
    <property type="entry name" value="Metalloenzyme, LuxS/M16 peptidase-like"/>
    <property type="match status" value="3"/>
</dbReference>
<dbReference type="InterPro" id="IPR032632">
    <property type="entry name" value="Peptidase_M16_M"/>
</dbReference>
<keyword evidence="3" id="KW-0479">Metal-binding</keyword>
<organism evidence="11 12">
    <name type="scientific">Toxocara canis</name>
    <name type="common">Canine roundworm</name>
    <dbReference type="NCBI Taxonomy" id="6265"/>
    <lineage>
        <taxon>Eukaryota</taxon>
        <taxon>Metazoa</taxon>
        <taxon>Ecdysozoa</taxon>
        <taxon>Nematoda</taxon>
        <taxon>Chromadorea</taxon>
        <taxon>Rhabditida</taxon>
        <taxon>Spirurina</taxon>
        <taxon>Ascaridomorpha</taxon>
        <taxon>Ascaridoidea</taxon>
        <taxon>Toxocaridae</taxon>
        <taxon>Toxocara</taxon>
    </lineage>
</organism>
<dbReference type="Pfam" id="PF00675">
    <property type="entry name" value="Peptidase_M16"/>
    <property type="match status" value="1"/>
</dbReference>
<keyword evidence="5" id="KW-0862">Zinc</keyword>
<keyword evidence="4" id="KW-0378">Hydrolase</keyword>
<keyword evidence="6" id="KW-0482">Metalloprotease</keyword>
<evidence type="ECO:0000259" key="8">
    <source>
        <dbReference type="Pfam" id="PF00675"/>
    </source>
</evidence>
<feature type="domain" description="Peptidase M16 C-terminal" evidence="9">
    <location>
        <begin position="253"/>
        <end position="423"/>
    </location>
</feature>
<comment type="similarity">
    <text evidence="1 7">Belongs to the peptidase M16 family.</text>
</comment>
<dbReference type="MEROPS" id="M16.A08"/>
<dbReference type="Proteomes" id="UP000031036">
    <property type="component" value="Unassembled WGS sequence"/>
</dbReference>
<feature type="domain" description="Peptidase M16 N-terminal" evidence="8">
    <location>
        <begin position="90"/>
        <end position="227"/>
    </location>
</feature>
<dbReference type="GO" id="GO:0005829">
    <property type="term" value="C:cytosol"/>
    <property type="evidence" value="ECO:0007669"/>
    <property type="project" value="TreeGrafter"/>
</dbReference>
<evidence type="ECO:0000259" key="10">
    <source>
        <dbReference type="Pfam" id="PF16187"/>
    </source>
</evidence>
<sequence>MITNSSKEKPQGIPIQGATTLAGAVLELRRVSADSHVHFNLLIISNTTPSISPLQDVHRLEEMIQERFVITKSSEDKRTYRGLLLTNGLRVLLISDPTTDKSGAAIAVGVGHLSDPWELPGIAHFCEHMLFLGTQKYPNENEYNKFIADNGGMDNASTFPDHTRYYFDIAPAHLKKALDILVQFFLCPQFTESATEREVNAVDSENKNNYKVDIRRVYQLEKSLSRPGHDYLKFGTGSKITLYEEAKAKGLNTREALLRFHKTFYSANIMTVCVIGRESLDDLELYIEELGFSKIENKGVARPNWKEHPLGAPPFPHSVYLVIPVQDIRKMLFRFPIPDVRKHYRSQATNFVAHLVGHEGVGSLHAALKRRAWITKLSCGSDFPATGFGTFQIEIDISEEGFLHVEDIVKMLFNYVGLLKRSGSLKRWWDEMAQIYQLLFTYKASDKEQPICYAPYLSQQLLEYPVEDALYAYRRCDIYDEALVQQILSQEFLASCEAAMLEENKDLALPPPNEYIPKDFSMKASDPKVTCPRLIHNDDWSRVWHFTDTSYALPKCTTYLWVSSPISYRAPIDFAYMDLMVECFKVELIILSLLCCNGTGLR</sequence>
<evidence type="ECO:0000256" key="6">
    <source>
        <dbReference type="ARBA" id="ARBA00023049"/>
    </source>
</evidence>
<evidence type="ECO:0000259" key="9">
    <source>
        <dbReference type="Pfam" id="PF05193"/>
    </source>
</evidence>
<dbReference type="InterPro" id="IPR007863">
    <property type="entry name" value="Peptidase_M16_C"/>
</dbReference>
<dbReference type="FunFam" id="3.30.830.10:FF:000004">
    <property type="entry name" value="Putative insulin-degrading enzyme"/>
    <property type="match status" value="1"/>
</dbReference>
<dbReference type="OrthoDB" id="7784541at2759"/>
<keyword evidence="12" id="KW-1185">Reference proteome</keyword>
<dbReference type="SUPFAM" id="SSF63411">
    <property type="entry name" value="LuxS/MPP-like metallohydrolase"/>
    <property type="match status" value="3"/>
</dbReference>
<dbReference type="InterPro" id="IPR001431">
    <property type="entry name" value="Pept_M16_Zn_BS"/>
</dbReference>
<dbReference type="GO" id="GO:0043171">
    <property type="term" value="P:peptide catabolic process"/>
    <property type="evidence" value="ECO:0007669"/>
    <property type="project" value="TreeGrafter"/>
</dbReference>
<dbReference type="EMBL" id="JPKZ01000758">
    <property type="protein sequence ID" value="KHN85569.1"/>
    <property type="molecule type" value="Genomic_DNA"/>
</dbReference>
<dbReference type="GO" id="GO:0005739">
    <property type="term" value="C:mitochondrion"/>
    <property type="evidence" value="ECO:0007669"/>
    <property type="project" value="TreeGrafter"/>
</dbReference>
<evidence type="ECO:0000256" key="1">
    <source>
        <dbReference type="ARBA" id="ARBA00007261"/>
    </source>
</evidence>
<dbReference type="GO" id="GO:0051603">
    <property type="term" value="P:proteolysis involved in protein catabolic process"/>
    <property type="evidence" value="ECO:0007669"/>
    <property type="project" value="TreeGrafter"/>
</dbReference>
<dbReference type="GO" id="GO:0046872">
    <property type="term" value="F:metal ion binding"/>
    <property type="evidence" value="ECO:0007669"/>
    <property type="project" value="UniProtKB-KW"/>
</dbReference>
<gene>
    <name evidence="11" type="primary">Ide</name>
    <name evidence="11" type="ORF">Tcan_17062</name>
</gene>
<dbReference type="PROSITE" id="PS00143">
    <property type="entry name" value="INSULINASE"/>
    <property type="match status" value="1"/>
</dbReference>
<dbReference type="PANTHER" id="PTHR43690">
    <property type="entry name" value="NARDILYSIN"/>
    <property type="match status" value="1"/>
</dbReference>
<dbReference type="Pfam" id="PF16187">
    <property type="entry name" value="Peptidase_M16_M"/>
    <property type="match status" value="1"/>
</dbReference>
<dbReference type="STRING" id="6265.A0A0B2VVV7"/>
<evidence type="ECO:0000256" key="4">
    <source>
        <dbReference type="ARBA" id="ARBA00022801"/>
    </source>
</evidence>
<reference evidence="11 12" key="1">
    <citation type="submission" date="2014-11" db="EMBL/GenBank/DDBJ databases">
        <title>Genetic blueprint of the zoonotic pathogen Toxocara canis.</title>
        <authorList>
            <person name="Zhu X.-Q."/>
            <person name="Korhonen P.K."/>
            <person name="Cai H."/>
            <person name="Young N.D."/>
            <person name="Nejsum P."/>
            <person name="von Samson-Himmelstjerna G."/>
            <person name="Boag P.R."/>
            <person name="Tan P."/>
            <person name="Li Q."/>
            <person name="Min J."/>
            <person name="Yang Y."/>
            <person name="Wang X."/>
            <person name="Fang X."/>
            <person name="Hall R.S."/>
            <person name="Hofmann A."/>
            <person name="Sternberg P.W."/>
            <person name="Jex A.R."/>
            <person name="Gasser R.B."/>
        </authorList>
    </citation>
    <scope>NUCLEOTIDE SEQUENCE [LARGE SCALE GENOMIC DNA]</scope>
    <source>
        <strain evidence="11">PN_DK_2014</strain>
    </source>
</reference>
<comment type="caution">
    <text evidence="11">The sequence shown here is derived from an EMBL/GenBank/DDBJ whole genome shotgun (WGS) entry which is preliminary data.</text>
</comment>
<dbReference type="GO" id="GO:0004222">
    <property type="term" value="F:metalloendopeptidase activity"/>
    <property type="evidence" value="ECO:0007669"/>
    <property type="project" value="InterPro"/>
</dbReference>
<protein>
    <submittedName>
        <fullName evidence="11">Insulin-degrading enzyme</fullName>
    </submittedName>
</protein>
<evidence type="ECO:0000256" key="5">
    <source>
        <dbReference type="ARBA" id="ARBA00022833"/>
    </source>
</evidence>
<dbReference type="AlphaFoldDB" id="A0A0B2VVV7"/>